<reference evidence="1 2" key="2">
    <citation type="submission" date="2020-07" db="EMBL/GenBank/DDBJ databases">
        <title>Genome assembly of wild tea tree DASZ reveals pedigree and selection history of tea varieties.</title>
        <authorList>
            <person name="Zhang W."/>
        </authorList>
    </citation>
    <scope>NUCLEOTIDE SEQUENCE [LARGE SCALE GENOMIC DNA]</scope>
    <source>
        <strain evidence="2">cv. G240</strain>
        <tissue evidence="1">Leaf</tissue>
    </source>
</reference>
<accession>A0A7J7I866</accession>
<dbReference type="Proteomes" id="UP000593564">
    <property type="component" value="Unassembled WGS sequence"/>
</dbReference>
<comment type="caution">
    <text evidence="1">The sequence shown here is derived from an EMBL/GenBank/DDBJ whole genome shotgun (WGS) entry which is preliminary data.</text>
</comment>
<name>A0A7J7I866_CAMSI</name>
<dbReference type="PANTHER" id="PTHR34451">
    <property type="entry name" value="PHD FINGER FAMILY PROTEIN"/>
    <property type="match status" value="1"/>
</dbReference>
<protein>
    <submittedName>
        <fullName evidence="1">Uncharacterized protein</fullName>
    </submittedName>
</protein>
<dbReference type="EMBL" id="JACBKZ010000001">
    <property type="protein sequence ID" value="KAF5960771.1"/>
    <property type="molecule type" value="Genomic_DNA"/>
</dbReference>
<keyword evidence="2" id="KW-1185">Reference proteome</keyword>
<gene>
    <name evidence="1" type="ORF">HYC85_001980</name>
</gene>
<evidence type="ECO:0000313" key="1">
    <source>
        <dbReference type="EMBL" id="KAF5960771.1"/>
    </source>
</evidence>
<reference evidence="2" key="1">
    <citation type="journal article" date="2020" name="Nat. Commun.">
        <title>Genome assembly of wild tea tree DASZ reveals pedigree and selection history of tea varieties.</title>
        <authorList>
            <person name="Zhang W."/>
            <person name="Zhang Y."/>
            <person name="Qiu H."/>
            <person name="Guo Y."/>
            <person name="Wan H."/>
            <person name="Zhang X."/>
            <person name="Scossa F."/>
            <person name="Alseekh S."/>
            <person name="Zhang Q."/>
            <person name="Wang P."/>
            <person name="Xu L."/>
            <person name="Schmidt M.H."/>
            <person name="Jia X."/>
            <person name="Li D."/>
            <person name="Zhu A."/>
            <person name="Guo F."/>
            <person name="Chen W."/>
            <person name="Ni D."/>
            <person name="Usadel B."/>
            <person name="Fernie A.R."/>
            <person name="Wen W."/>
        </authorList>
    </citation>
    <scope>NUCLEOTIDE SEQUENCE [LARGE SCALE GENOMIC DNA]</scope>
    <source>
        <strain evidence="2">cv. G240</strain>
    </source>
</reference>
<sequence length="384" mass="41339">MMKQETTNTPIPTPTAPVCGNCGVEEWRLLLHVRHRATLRRLCTSCVLRLHPQSFCPTCFLVFDRQPPSNDTVTCFKCYSYSHSRCVPPNSPKPYICPPCSNPNAPIFLAKKVKAEDPPDGDGDGFWREIDKKSAKVLLAAARIAANSMGKAALAAKVEAEKRAKEASFARKKAREALEHVAFLVAKEKLKRKDLMSAEVSGSGNVVTQERNQKTGTSVNSVGIGNAVVVAEQNRIGNQRARVGAGGVDGVDGPNEVSARLNAVGLREERLQVFGGRSVVSGPQNNGGVMAVDGNERPRVNSGSNVGGAFIQNKENERSGYLGHSENNNAQGEKADIGLYSVPPVGDELQHMQNNHGFALHLNTYNDEHSSMIQMAIGPICGGS</sequence>
<dbReference type="PANTHER" id="PTHR34451:SF7">
    <property type="entry name" value="PHD FINGER FAMILY PROTEIN"/>
    <property type="match status" value="1"/>
</dbReference>
<proteinExistence type="predicted"/>
<organism evidence="1 2">
    <name type="scientific">Camellia sinensis</name>
    <name type="common">Tea plant</name>
    <name type="synonym">Thea sinensis</name>
    <dbReference type="NCBI Taxonomy" id="4442"/>
    <lineage>
        <taxon>Eukaryota</taxon>
        <taxon>Viridiplantae</taxon>
        <taxon>Streptophyta</taxon>
        <taxon>Embryophyta</taxon>
        <taxon>Tracheophyta</taxon>
        <taxon>Spermatophyta</taxon>
        <taxon>Magnoliopsida</taxon>
        <taxon>eudicotyledons</taxon>
        <taxon>Gunneridae</taxon>
        <taxon>Pentapetalae</taxon>
        <taxon>asterids</taxon>
        <taxon>Ericales</taxon>
        <taxon>Theaceae</taxon>
        <taxon>Camellia</taxon>
    </lineage>
</organism>
<evidence type="ECO:0000313" key="2">
    <source>
        <dbReference type="Proteomes" id="UP000593564"/>
    </source>
</evidence>
<dbReference type="AlphaFoldDB" id="A0A7J7I866"/>